<name>A0A450Z5N3_9GAMM</name>
<dbReference type="AlphaFoldDB" id="A0A450Z5N3"/>
<proteinExistence type="predicted"/>
<reference evidence="1" key="1">
    <citation type="submission" date="2019-02" db="EMBL/GenBank/DDBJ databases">
        <authorList>
            <person name="Gruber-Vodicka R. H."/>
            <person name="Seah K. B. B."/>
        </authorList>
    </citation>
    <scope>NUCLEOTIDE SEQUENCE</scope>
    <source>
        <strain evidence="1">BECK_BZ123</strain>
    </source>
</reference>
<dbReference type="EMBL" id="CAADFS010000068">
    <property type="protein sequence ID" value="VFK49103.1"/>
    <property type="molecule type" value="Genomic_DNA"/>
</dbReference>
<protein>
    <submittedName>
        <fullName evidence="1">Uncharacterized protein</fullName>
    </submittedName>
</protein>
<organism evidence="1">
    <name type="scientific">Candidatus Kentrum sp. TC</name>
    <dbReference type="NCBI Taxonomy" id="2126339"/>
    <lineage>
        <taxon>Bacteria</taxon>
        <taxon>Pseudomonadati</taxon>
        <taxon>Pseudomonadota</taxon>
        <taxon>Gammaproteobacteria</taxon>
        <taxon>Candidatus Kentrum</taxon>
    </lineage>
</organism>
<accession>A0A450Z5N3</accession>
<sequence length="61" mass="7465">MTVFSDDEWRLTQRSVDLQKYIVQQRLALPRTFQEVVYKLDEAEMKHRQQFQDEKLSDCFP</sequence>
<evidence type="ECO:0000313" key="1">
    <source>
        <dbReference type="EMBL" id="VFK49103.1"/>
    </source>
</evidence>
<gene>
    <name evidence="1" type="ORF">BECKTC1821D_GA0114238_106813</name>
</gene>